<organism evidence="6 7">
    <name type="scientific">Tautonia sociabilis</name>
    <dbReference type="NCBI Taxonomy" id="2080755"/>
    <lineage>
        <taxon>Bacteria</taxon>
        <taxon>Pseudomonadati</taxon>
        <taxon>Planctomycetota</taxon>
        <taxon>Planctomycetia</taxon>
        <taxon>Isosphaerales</taxon>
        <taxon>Isosphaeraceae</taxon>
        <taxon>Tautonia</taxon>
    </lineage>
</organism>
<comment type="caution">
    <text evidence="6">The sequence shown here is derived from an EMBL/GenBank/DDBJ whole genome shotgun (WGS) entry which is preliminary data.</text>
</comment>
<dbReference type="PANTHER" id="PTHR30160">
    <property type="entry name" value="TETRAACYLDISACCHARIDE 4'-KINASE-RELATED"/>
    <property type="match status" value="1"/>
</dbReference>
<dbReference type="OrthoDB" id="9768048at2"/>
<dbReference type="Proteomes" id="UP000280296">
    <property type="component" value="Unassembled WGS sequence"/>
</dbReference>
<evidence type="ECO:0000256" key="4">
    <source>
        <dbReference type="ARBA" id="ARBA00044042"/>
    </source>
</evidence>
<evidence type="ECO:0000313" key="6">
    <source>
        <dbReference type="EMBL" id="RUL86741.1"/>
    </source>
</evidence>
<proteinExistence type="inferred from homology"/>
<reference evidence="6 7" key="2">
    <citation type="submission" date="2019-01" db="EMBL/GenBank/DDBJ databases">
        <title>Tautonia sociabilis, a novel thermotolerant planctomycete of Isosphaeraceae family, isolated from a 4000 m deep subterranean habitat.</title>
        <authorList>
            <person name="Kovaleva O.L."/>
            <person name="Elcheninov A.G."/>
            <person name="Van Heerden E."/>
            <person name="Toshchakov S.V."/>
            <person name="Novikov A."/>
            <person name="Bonch-Osmolovskaya E.A."/>
            <person name="Kublanov I.V."/>
        </authorList>
    </citation>
    <scope>NUCLEOTIDE SEQUENCE [LARGE SCALE GENOMIC DNA]</scope>
    <source>
        <strain evidence="6 7">GM2012</strain>
    </source>
</reference>
<dbReference type="SUPFAM" id="SSF53756">
    <property type="entry name" value="UDP-Glycosyltransferase/glycogen phosphorylase"/>
    <property type="match status" value="1"/>
</dbReference>
<keyword evidence="2 6" id="KW-0808">Transferase</keyword>
<dbReference type="GO" id="GO:0009244">
    <property type="term" value="P:lipopolysaccharide core region biosynthetic process"/>
    <property type="evidence" value="ECO:0007669"/>
    <property type="project" value="TreeGrafter"/>
</dbReference>
<dbReference type="Gene3D" id="3.40.50.2000">
    <property type="entry name" value="Glycogen Phosphorylase B"/>
    <property type="match status" value="2"/>
</dbReference>
<evidence type="ECO:0000256" key="1">
    <source>
        <dbReference type="ARBA" id="ARBA00022676"/>
    </source>
</evidence>
<reference evidence="6 7" key="1">
    <citation type="submission" date="2018-12" db="EMBL/GenBank/DDBJ databases">
        <authorList>
            <person name="Toschakov S.V."/>
        </authorList>
    </citation>
    <scope>NUCLEOTIDE SEQUENCE [LARGE SCALE GENOMIC DNA]</scope>
    <source>
        <strain evidence="6 7">GM2012</strain>
    </source>
</reference>
<name>A0A432MHG0_9BACT</name>
<sequence length="356" mass="38950">MRIVVFCPNLVGDTVMATPTLRALRGGFPEARIVGLLKPGVAPTLAGAPWLNDVILFHPKAPERDRRMPGVIHRLRDERFDLAVLLPNSIRSALMAALGGVERRVGYARGGRGVLLTDRLLAPRDERGRFRPVPIVEYYLALARHLNCPVDSISCELFTTEADERAADEAWRRLGLEGDRPVVCLNTGGAFGPAKNWPEGHFATLARRLVDELRVKVLVVCGPAERASVRQIVAQASHPDVVSLADEAVSLGLTKASVRRSALLVTTDSGPRHFAAGFGVPVVSLFGPTHIAWTRTYHPMAVHLQQPVPCGPCQKPVCPLGHHRCMTELMPDAVFEESRRLLGLDLDRGDNRRQAA</sequence>
<evidence type="ECO:0000256" key="3">
    <source>
        <dbReference type="ARBA" id="ARBA00043995"/>
    </source>
</evidence>
<dbReference type="InterPro" id="IPR051199">
    <property type="entry name" value="LPS_LOS_Heptosyltrfase"/>
</dbReference>
<dbReference type="InterPro" id="IPR002201">
    <property type="entry name" value="Glyco_trans_9"/>
</dbReference>
<dbReference type="GO" id="GO:0005829">
    <property type="term" value="C:cytosol"/>
    <property type="evidence" value="ECO:0007669"/>
    <property type="project" value="TreeGrafter"/>
</dbReference>
<dbReference type="AlphaFoldDB" id="A0A432MHG0"/>
<protein>
    <recommendedName>
        <fullName evidence="4">lipopolysaccharide heptosyltransferase II</fullName>
        <ecNumber evidence="4">2.4.99.24</ecNumber>
    </recommendedName>
</protein>
<comment type="similarity">
    <text evidence="3">Belongs to the glycosyltransferase 9 family.</text>
</comment>
<keyword evidence="7" id="KW-1185">Reference proteome</keyword>
<accession>A0A432MHG0</accession>
<dbReference type="GO" id="GO:0008713">
    <property type="term" value="F:ADP-heptose-lipopolysaccharide heptosyltransferase activity"/>
    <property type="evidence" value="ECO:0007669"/>
    <property type="project" value="UniProtKB-EC"/>
</dbReference>
<dbReference type="RefSeq" id="WP_126726403.1">
    <property type="nucleotide sequence ID" value="NZ_RYZH01000030.1"/>
</dbReference>
<comment type="catalytic activity">
    <reaction evidence="5">
        <text>an L-alpha-D-Hep-(1-&gt;5)-[alpha-Kdo-(2-&gt;4)]-alpha-Kdo-(2-&gt;6)-lipid A + ADP-L-glycero-beta-D-manno-heptose = an L-alpha-D-Hep-(1-&gt;3)-L-alpha-D-Hep-(1-&gt;5)-[alpha-Kdo-(2-&gt;4)]-alpha-Kdo-(2-&gt;6)-lipid A + ADP + H(+)</text>
        <dbReference type="Rhea" id="RHEA:74071"/>
        <dbReference type="ChEBI" id="CHEBI:15378"/>
        <dbReference type="ChEBI" id="CHEBI:61506"/>
        <dbReference type="ChEBI" id="CHEBI:193068"/>
        <dbReference type="ChEBI" id="CHEBI:193069"/>
        <dbReference type="ChEBI" id="CHEBI:456216"/>
        <dbReference type="EC" id="2.4.99.24"/>
    </reaction>
</comment>
<dbReference type="Pfam" id="PF01075">
    <property type="entry name" value="Glyco_transf_9"/>
    <property type="match status" value="1"/>
</dbReference>
<dbReference type="PANTHER" id="PTHR30160:SF7">
    <property type="entry name" value="ADP-HEPTOSE--LPS HEPTOSYLTRANSFERASE 2"/>
    <property type="match status" value="1"/>
</dbReference>
<evidence type="ECO:0000313" key="7">
    <source>
        <dbReference type="Proteomes" id="UP000280296"/>
    </source>
</evidence>
<dbReference type="EMBL" id="RYZH01000030">
    <property type="protein sequence ID" value="RUL86741.1"/>
    <property type="molecule type" value="Genomic_DNA"/>
</dbReference>
<keyword evidence="1" id="KW-0328">Glycosyltransferase</keyword>
<evidence type="ECO:0000256" key="5">
    <source>
        <dbReference type="ARBA" id="ARBA00047503"/>
    </source>
</evidence>
<gene>
    <name evidence="6" type="primary">waaF</name>
    <name evidence="6" type="ORF">TsocGM_15665</name>
</gene>
<dbReference type="EC" id="2.4.99.24" evidence="4"/>
<dbReference type="NCBIfam" id="TIGR02195">
    <property type="entry name" value="heptsyl_trn_II"/>
    <property type="match status" value="1"/>
</dbReference>
<evidence type="ECO:0000256" key="2">
    <source>
        <dbReference type="ARBA" id="ARBA00022679"/>
    </source>
</evidence>
<dbReference type="InterPro" id="IPR011910">
    <property type="entry name" value="RfaF"/>
</dbReference>
<dbReference type="CDD" id="cd03789">
    <property type="entry name" value="GT9_LPS_heptosyltransferase"/>
    <property type="match status" value="1"/>
</dbReference>